<dbReference type="EMBL" id="JARKIB010000007">
    <property type="protein sequence ID" value="KAJ7778168.1"/>
    <property type="molecule type" value="Genomic_DNA"/>
</dbReference>
<protein>
    <recommendedName>
        <fullName evidence="4">C2 domain-containing protein</fullName>
    </recommendedName>
</protein>
<feature type="region of interest" description="Disordered" evidence="1">
    <location>
        <begin position="1"/>
        <end position="35"/>
    </location>
</feature>
<evidence type="ECO:0008006" key="4">
    <source>
        <dbReference type="Google" id="ProtNLM"/>
    </source>
</evidence>
<organism evidence="2 3">
    <name type="scientific">Mycena metata</name>
    <dbReference type="NCBI Taxonomy" id="1033252"/>
    <lineage>
        <taxon>Eukaryota</taxon>
        <taxon>Fungi</taxon>
        <taxon>Dikarya</taxon>
        <taxon>Basidiomycota</taxon>
        <taxon>Agaricomycotina</taxon>
        <taxon>Agaricomycetes</taxon>
        <taxon>Agaricomycetidae</taxon>
        <taxon>Agaricales</taxon>
        <taxon>Marasmiineae</taxon>
        <taxon>Mycenaceae</taxon>
        <taxon>Mycena</taxon>
    </lineage>
</organism>
<accession>A0AAD7NVY3</accession>
<dbReference type="Proteomes" id="UP001215598">
    <property type="component" value="Unassembled WGS sequence"/>
</dbReference>
<dbReference type="AlphaFoldDB" id="A0AAD7NVY3"/>
<keyword evidence="3" id="KW-1185">Reference proteome</keyword>
<gene>
    <name evidence="2" type="ORF">B0H16DRAFT_1448833</name>
</gene>
<sequence length="161" mass="18019">MPRSKGKGFGRKPTKLSLETADSKHRHKKQGNTVTTVTRVHSSLYTTTMVEYSLLILRAEKLRIRQPPEFYVTVADGSRNESKSAIARGITPKWNFKAKISANSNSGNSTIKIFWRYDGKEELMGQCNVSIPELLQWQSTSKSGFCTAKCRQRGNSIACSS</sequence>
<evidence type="ECO:0000256" key="1">
    <source>
        <dbReference type="SAM" id="MobiDB-lite"/>
    </source>
</evidence>
<comment type="caution">
    <text evidence="2">The sequence shown here is derived from an EMBL/GenBank/DDBJ whole genome shotgun (WGS) entry which is preliminary data.</text>
</comment>
<feature type="compositionally biased region" description="Basic residues" evidence="1">
    <location>
        <begin position="1"/>
        <end position="14"/>
    </location>
</feature>
<proteinExistence type="predicted"/>
<evidence type="ECO:0000313" key="3">
    <source>
        <dbReference type="Proteomes" id="UP001215598"/>
    </source>
</evidence>
<evidence type="ECO:0000313" key="2">
    <source>
        <dbReference type="EMBL" id="KAJ7778168.1"/>
    </source>
</evidence>
<reference evidence="2" key="1">
    <citation type="submission" date="2023-03" db="EMBL/GenBank/DDBJ databases">
        <title>Massive genome expansion in bonnet fungi (Mycena s.s.) driven by repeated elements and novel gene families across ecological guilds.</title>
        <authorList>
            <consortium name="Lawrence Berkeley National Laboratory"/>
            <person name="Harder C.B."/>
            <person name="Miyauchi S."/>
            <person name="Viragh M."/>
            <person name="Kuo A."/>
            <person name="Thoen E."/>
            <person name="Andreopoulos B."/>
            <person name="Lu D."/>
            <person name="Skrede I."/>
            <person name="Drula E."/>
            <person name="Henrissat B."/>
            <person name="Morin E."/>
            <person name="Kohler A."/>
            <person name="Barry K."/>
            <person name="LaButti K."/>
            <person name="Morin E."/>
            <person name="Salamov A."/>
            <person name="Lipzen A."/>
            <person name="Mereny Z."/>
            <person name="Hegedus B."/>
            <person name="Baldrian P."/>
            <person name="Stursova M."/>
            <person name="Weitz H."/>
            <person name="Taylor A."/>
            <person name="Grigoriev I.V."/>
            <person name="Nagy L.G."/>
            <person name="Martin F."/>
            <person name="Kauserud H."/>
        </authorList>
    </citation>
    <scope>NUCLEOTIDE SEQUENCE</scope>
    <source>
        <strain evidence="2">CBHHK182m</strain>
    </source>
</reference>
<name>A0AAD7NVY3_9AGAR</name>